<feature type="domain" description="GFO/IDH/MocA-like oxidoreductase" evidence="3">
    <location>
        <begin position="152"/>
        <end position="288"/>
    </location>
</feature>
<dbReference type="InterPro" id="IPR000683">
    <property type="entry name" value="Gfo/Idh/MocA-like_OxRdtase_N"/>
</dbReference>
<evidence type="ECO:0000259" key="2">
    <source>
        <dbReference type="Pfam" id="PF01408"/>
    </source>
</evidence>
<proteinExistence type="predicted"/>
<organism evidence="4 5">
    <name type="scientific">Paenibacillus hemerocallicola</name>
    <dbReference type="NCBI Taxonomy" id="1172614"/>
    <lineage>
        <taxon>Bacteria</taxon>
        <taxon>Bacillati</taxon>
        <taxon>Bacillota</taxon>
        <taxon>Bacilli</taxon>
        <taxon>Bacillales</taxon>
        <taxon>Paenibacillaceae</taxon>
        <taxon>Paenibacillus</taxon>
    </lineage>
</organism>
<dbReference type="InterPro" id="IPR055170">
    <property type="entry name" value="GFO_IDH_MocA-like_dom"/>
</dbReference>
<keyword evidence="5" id="KW-1185">Reference proteome</keyword>
<evidence type="ECO:0000313" key="4">
    <source>
        <dbReference type="EMBL" id="TNJ67062.1"/>
    </source>
</evidence>
<accession>A0A5C4TDZ3</accession>
<dbReference type="Pfam" id="PF22725">
    <property type="entry name" value="GFO_IDH_MocA_C3"/>
    <property type="match status" value="1"/>
</dbReference>
<comment type="caution">
    <text evidence="4">The sequence shown here is derived from an EMBL/GenBank/DDBJ whole genome shotgun (WGS) entry which is preliminary data.</text>
</comment>
<dbReference type="GO" id="GO:0000166">
    <property type="term" value="F:nucleotide binding"/>
    <property type="evidence" value="ECO:0007669"/>
    <property type="project" value="InterPro"/>
</dbReference>
<reference evidence="4 5" key="1">
    <citation type="submission" date="2019-05" db="EMBL/GenBank/DDBJ databases">
        <title>We sequenced the genome of Paenibacillus hemerocallicola KCTC 33185 for further insight into its adaptation and study the phylogeny of Paenibacillus.</title>
        <authorList>
            <person name="Narsing Rao M.P."/>
        </authorList>
    </citation>
    <scope>NUCLEOTIDE SEQUENCE [LARGE SCALE GENOMIC DNA]</scope>
    <source>
        <strain evidence="4 5">KCTC 33185</strain>
    </source>
</reference>
<dbReference type="GO" id="GO:0016491">
    <property type="term" value="F:oxidoreductase activity"/>
    <property type="evidence" value="ECO:0007669"/>
    <property type="project" value="UniProtKB-KW"/>
</dbReference>
<evidence type="ECO:0000259" key="3">
    <source>
        <dbReference type="Pfam" id="PF22725"/>
    </source>
</evidence>
<dbReference type="AlphaFoldDB" id="A0A5C4TDZ3"/>
<evidence type="ECO:0000256" key="1">
    <source>
        <dbReference type="ARBA" id="ARBA00023002"/>
    </source>
</evidence>
<dbReference type="Proteomes" id="UP000307943">
    <property type="component" value="Unassembled WGS sequence"/>
</dbReference>
<evidence type="ECO:0000313" key="5">
    <source>
        <dbReference type="Proteomes" id="UP000307943"/>
    </source>
</evidence>
<dbReference type="OrthoDB" id="9815825at2"/>
<dbReference type="PANTHER" id="PTHR43818">
    <property type="entry name" value="BCDNA.GH03377"/>
    <property type="match status" value="1"/>
</dbReference>
<gene>
    <name evidence="4" type="ORF">FE784_07195</name>
</gene>
<protein>
    <submittedName>
        <fullName evidence="4">Gfo/Idh/MocA family oxidoreductase</fullName>
    </submittedName>
</protein>
<dbReference type="PANTHER" id="PTHR43818:SF11">
    <property type="entry name" value="BCDNA.GH03377"/>
    <property type="match status" value="1"/>
</dbReference>
<keyword evidence="1" id="KW-0560">Oxidoreductase</keyword>
<dbReference type="SUPFAM" id="SSF51735">
    <property type="entry name" value="NAD(P)-binding Rossmann-fold domains"/>
    <property type="match status" value="1"/>
</dbReference>
<dbReference type="Gene3D" id="3.30.360.10">
    <property type="entry name" value="Dihydrodipicolinate Reductase, domain 2"/>
    <property type="match status" value="1"/>
</dbReference>
<feature type="domain" description="Gfo/Idh/MocA-like oxidoreductase N-terminal" evidence="2">
    <location>
        <begin position="26"/>
        <end position="141"/>
    </location>
</feature>
<dbReference type="Pfam" id="PF01408">
    <property type="entry name" value="GFO_IDH_MocA"/>
    <property type="match status" value="1"/>
</dbReference>
<dbReference type="Gene3D" id="3.40.50.720">
    <property type="entry name" value="NAD(P)-binding Rossmann-like Domain"/>
    <property type="match status" value="1"/>
</dbReference>
<dbReference type="SUPFAM" id="SSF55347">
    <property type="entry name" value="Glyceraldehyde-3-phosphate dehydrogenase-like, C-terminal domain"/>
    <property type="match status" value="1"/>
</dbReference>
<dbReference type="EMBL" id="VDCQ01000007">
    <property type="protein sequence ID" value="TNJ67062.1"/>
    <property type="molecule type" value="Genomic_DNA"/>
</dbReference>
<dbReference type="InterPro" id="IPR050463">
    <property type="entry name" value="Gfo/Idh/MocA_oxidrdct_glycsds"/>
</dbReference>
<sequence length="387" mass="41201">MDLERKAPNESRYVRREGPVRGGESMKIGIIGCGNISGVYLKNLPAFPNLKVAACADLDLERAVKKADQFGVPKACSVQELLADPEVGIVLNLTIPKAHAEVSLAALGAGKHVYAEKPLAVTPEDGARVLELANRKGLRVGCAPDTFLGAGIQTCRKLIDDGAIGTPVAATAFMMGAGPERWHPDPAFFFEEGAGPLFDMGPYYLSAYIHLLGPIRRVTGSAAVSFPERTVTSAPKYGTVIRVRTPTHIAGVLDFRSGAVGTLITSFDIKGGSDLPRIEIYGSEGTLRVPDPNRFGGPVLLRKPGADEWEEMPLTHDHADNGRGLGLADMVDAISGGTMHRASGELGYHVLEAMHGILEASSTGAHHEMRSDCPNVKPLPACKSPWK</sequence>
<name>A0A5C4TDZ3_9BACL</name>
<dbReference type="InterPro" id="IPR036291">
    <property type="entry name" value="NAD(P)-bd_dom_sf"/>
</dbReference>